<reference evidence="1" key="2">
    <citation type="journal article" date="2022" name="Microbiol. Resour. Announc.">
        <title>Metagenome Sequencing to Explore Phylogenomics of Terrestrial Cyanobacteria.</title>
        <authorList>
            <person name="Ward R.D."/>
            <person name="Stajich J.E."/>
            <person name="Johansen J.R."/>
            <person name="Huntemann M."/>
            <person name="Clum A."/>
            <person name="Foster B."/>
            <person name="Foster B."/>
            <person name="Roux S."/>
            <person name="Palaniappan K."/>
            <person name="Varghese N."/>
            <person name="Mukherjee S."/>
            <person name="Reddy T.B.K."/>
            <person name="Daum C."/>
            <person name="Copeland A."/>
            <person name="Chen I.A."/>
            <person name="Ivanova N.N."/>
            <person name="Kyrpides N.C."/>
            <person name="Shapiro N."/>
            <person name="Eloe-Fadrosh E.A."/>
            <person name="Pietrasiak N."/>
        </authorList>
    </citation>
    <scope>NUCLEOTIDE SEQUENCE</scope>
    <source>
        <strain evidence="1">UHER 2000/2452</strain>
    </source>
</reference>
<dbReference type="EMBL" id="JAHHHD010000001">
    <property type="protein sequence ID" value="MBW4657033.1"/>
    <property type="molecule type" value="Genomic_DNA"/>
</dbReference>
<name>A0A951Q954_9CYAN</name>
<dbReference type="AlphaFoldDB" id="A0A951Q954"/>
<accession>A0A951Q954</accession>
<dbReference type="Proteomes" id="UP000757435">
    <property type="component" value="Unassembled WGS sequence"/>
</dbReference>
<comment type="caution">
    <text evidence="1">The sequence shown here is derived from an EMBL/GenBank/DDBJ whole genome shotgun (WGS) entry which is preliminary data.</text>
</comment>
<evidence type="ECO:0000313" key="1">
    <source>
        <dbReference type="EMBL" id="MBW4657033.1"/>
    </source>
</evidence>
<sequence length="236" mass="27553">MVEDCSVAQKLGCGKYALDNCILVKAPVEAVSTIVQQYFVLEVQSNCKIADYVDANKTSWAEVERQRQVRKSRPNKSLPPVLWAVPFWRYLNHQWTILPLSGREESIAFALALLLNTDTITFYDSSHASYNEFKVFRKDQLVEYYLFGFECGKDFKNDWDIKVEDSEFDAWNNYEHRFKSSIRQVTEAELRSAFLARKPDRDNRGFLDACLKHYRAYIPLQEETPRHYHLSGAEKS</sequence>
<evidence type="ECO:0000313" key="2">
    <source>
        <dbReference type="Proteomes" id="UP000757435"/>
    </source>
</evidence>
<proteinExistence type="predicted"/>
<gene>
    <name evidence="1" type="ORF">KME15_00005</name>
</gene>
<protein>
    <submittedName>
        <fullName evidence="1">Uncharacterized protein</fullName>
    </submittedName>
</protein>
<organism evidence="1 2">
    <name type="scientific">Drouetiella hepatica Uher 2000/2452</name>
    <dbReference type="NCBI Taxonomy" id="904376"/>
    <lineage>
        <taxon>Bacteria</taxon>
        <taxon>Bacillati</taxon>
        <taxon>Cyanobacteriota</taxon>
        <taxon>Cyanophyceae</taxon>
        <taxon>Oculatellales</taxon>
        <taxon>Oculatellaceae</taxon>
        <taxon>Drouetiella</taxon>
    </lineage>
</organism>
<reference evidence="1" key="1">
    <citation type="submission" date="2021-05" db="EMBL/GenBank/DDBJ databases">
        <authorList>
            <person name="Pietrasiak N."/>
            <person name="Ward R."/>
            <person name="Stajich J.E."/>
            <person name="Kurbessoian T."/>
        </authorList>
    </citation>
    <scope>NUCLEOTIDE SEQUENCE</scope>
    <source>
        <strain evidence="1">UHER 2000/2452</strain>
    </source>
</reference>